<protein>
    <submittedName>
        <fullName evidence="1">Uncharacterized protein</fullName>
    </submittedName>
</protein>
<dbReference type="AlphaFoldDB" id="A0AAD9GGF2"/>
<dbReference type="Proteomes" id="UP001259832">
    <property type="component" value="Unassembled WGS sequence"/>
</dbReference>
<gene>
    <name evidence="1" type="ORF">P3T76_009290</name>
</gene>
<comment type="caution">
    <text evidence="1">The sequence shown here is derived from an EMBL/GenBank/DDBJ whole genome shotgun (WGS) entry which is preliminary data.</text>
</comment>
<accession>A0AAD9GGF2</accession>
<dbReference type="EMBL" id="JASMQC010000018">
    <property type="protein sequence ID" value="KAK1938140.1"/>
    <property type="molecule type" value="Genomic_DNA"/>
</dbReference>
<sequence>MSGPGTGKSRMLDEMKGLLYEAAVRAKDQTLIDRMKKPYLFRVTFENGTQATGSLLNPDIPELDISYRMLYQLSTGNKIFWEFY</sequence>
<name>A0AAD9GGF2_9STRA</name>
<organism evidence="1 2">
    <name type="scientific">Phytophthora citrophthora</name>
    <dbReference type="NCBI Taxonomy" id="4793"/>
    <lineage>
        <taxon>Eukaryota</taxon>
        <taxon>Sar</taxon>
        <taxon>Stramenopiles</taxon>
        <taxon>Oomycota</taxon>
        <taxon>Peronosporomycetes</taxon>
        <taxon>Peronosporales</taxon>
        <taxon>Peronosporaceae</taxon>
        <taxon>Phytophthora</taxon>
    </lineage>
</organism>
<evidence type="ECO:0000313" key="1">
    <source>
        <dbReference type="EMBL" id="KAK1938140.1"/>
    </source>
</evidence>
<proteinExistence type="predicted"/>
<evidence type="ECO:0000313" key="2">
    <source>
        <dbReference type="Proteomes" id="UP001259832"/>
    </source>
</evidence>
<keyword evidence="2" id="KW-1185">Reference proteome</keyword>
<reference evidence="1" key="1">
    <citation type="submission" date="2023-08" db="EMBL/GenBank/DDBJ databases">
        <title>Reference Genome Resource for the Citrus Pathogen Phytophthora citrophthora.</title>
        <authorList>
            <person name="Moller H."/>
            <person name="Coetzee B."/>
            <person name="Rose L.J."/>
            <person name="Van Niekerk J.M."/>
        </authorList>
    </citation>
    <scope>NUCLEOTIDE SEQUENCE</scope>
    <source>
        <strain evidence="1">STE-U-9442</strain>
    </source>
</reference>